<name>A0A2T5BQZ2_9RHOB</name>
<dbReference type="Pfam" id="PF06170">
    <property type="entry name" value="DUF983"/>
    <property type="match status" value="1"/>
</dbReference>
<protein>
    <submittedName>
        <fullName evidence="2">Uncharacterized protein (DUF983 family)</fullName>
    </submittedName>
</protein>
<feature type="transmembrane region" description="Helical" evidence="1">
    <location>
        <begin position="58"/>
        <end position="77"/>
    </location>
</feature>
<evidence type="ECO:0000313" key="2">
    <source>
        <dbReference type="EMBL" id="PTN01639.1"/>
    </source>
</evidence>
<keyword evidence="1" id="KW-0472">Membrane</keyword>
<dbReference type="OrthoDB" id="9799456at2"/>
<gene>
    <name evidence="2" type="ORF">C8N32_11138</name>
</gene>
<dbReference type="InterPro" id="IPR009325">
    <property type="entry name" value="DUF983"/>
</dbReference>
<proteinExistence type="predicted"/>
<keyword evidence="1" id="KW-0812">Transmembrane</keyword>
<comment type="caution">
    <text evidence="2">The sequence shown here is derived from an EMBL/GenBank/DDBJ whole genome shotgun (WGS) entry which is preliminary data.</text>
</comment>
<evidence type="ECO:0000313" key="3">
    <source>
        <dbReference type="Proteomes" id="UP000243859"/>
    </source>
</evidence>
<dbReference type="RefSeq" id="WP_107892848.1">
    <property type="nucleotide sequence ID" value="NZ_NHSI01000013.1"/>
</dbReference>
<dbReference type="AlphaFoldDB" id="A0A2T5BQZ2"/>
<evidence type="ECO:0000256" key="1">
    <source>
        <dbReference type="SAM" id="Phobius"/>
    </source>
</evidence>
<reference evidence="2 3" key="1">
    <citation type="submission" date="2018-04" db="EMBL/GenBank/DDBJ databases">
        <title>Genomic Encyclopedia of Archaeal and Bacterial Type Strains, Phase II (KMG-II): from individual species to whole genera.</title>
        <authorList>
            <person name="Goeker M."/>
        </authorList>
    </citation>
    <scope>NUCLEOTIDE SEQUENCE [LARGE SCALE GENOMIC DNA]</scope>
    <source>
        <strain evidence="2 3">DSM 18064</strain>
    </source>
</reference>
<feature type="transmembrane region" description="Helical" evidence="1">
    <location>
        <begin position="83"/>
        <end position="102"/>
    </location>
</feature>
<accession>A0A2T5BQZ2</accession>
<dbReference type="Proteomes" id="UP000243859">
    <property type="component" value="Unassembled WGS sequence"/>
</dbReference>
<organism evidence="2 3">
    <name type="scientific">Rhodovulum imhoffii</name>
    <dbReference type="NCBI Taxonomy" id="365340"/>
    <lineage>
        <taxon>Bacteria</taxon>
        <taxon>Pseudomonadati</taxon>
        <taxon>Pseudomonadota</taxon>
        <taxon>Alphaproteobacteria</taxon>
        <taxon>Rhodobacterales</taxon>
        <taxon>Paracoccaceae</taxon>
        <taxon>Rhodovulum</taxon>
    </lineage>
</organism>
<keyword evidence="1" id="KW-1133">Transmembrane helix</keyword>
<dbReference type="EMBL" id="QAAA01000011">
    <property type="protein sequence ID" value="PTN01639.1"/>
    <property type="molecule type" value="Genomic_DNA"/>
</dbReference>
<keyword evidence="3" id="KW-1185">Reference proteome</keyword>
<sequence length="125" mass="13860">MTEAKESPLRPALMRGWHRRCPNCGAGPMLSGYLDVREHCPVCTEQFAPPHKPARHTFLTLSIVTVLLVPLIIYLVLAFDFGLLVLIAIFSVGGVGLALYLLPRIKGLMVALKWARRKQGQAAKR</sequence>